<sequence>MNTLQQALHQSLQAVQAENSPALIHSGKLLNFVPSQISQLQDDLLCLYGQPLPRFPDPQDISGKLEAAQRLHRQIPAQNGVLWQHFRKEAAKLNPADDAALTDVLLRWLFTRLSAADHT</sequence>
<protein>
    <submittedName>
        <fullName evidence="1">Uncharacterized protein</fullName>
    </submittedName>
</protein>
<dbReference type="AlphaFoldDB" id="A0A8I0PXF5"/>
<dbReference type="EMBL" id="PKLF01000009">
    <property type="protein sequence ID" value="MBE8613082.1"/>
    <property type="molecule type" value="Genomic_DNA"/>
</dbReference>
<dbReference type="Proteomes" id="UP000650477">
    <property type="component" value="Unassembled WGS sequence"/>
</dbReference>
<evidence type="ECO:0000313" key="1">
    <source>
        <dbReference type="EMBL" id="MBE8613082.1"/>
    </source>
</evidence>
<evidence type="ECO:0000313" key="2">
    <source>
        <dbReference type="Proteomes" id="UP000650477"/>
    </source>
</evidence>
<reference evidence="1" key="1">
    <citation type="submission" date="2017-12" db="EMBL/GenBank/DDBJ databases">
        <title>Genome sequencing and analysis.</title>
        <authorList>
            <person name="Huang Y.-T."/>
        </authorList>
    </citation>
    <scope>NUCLEOTIDE SEQUENCE</scope>
    <source>
        <strain evidence="1">VGH116</strain>
    </source>
</reference>
<organism evidence="1 2">
    <name type="scientific">Morganella morganii</name>
    <name type="common">Proteus morganii</name>
    <dbReference type="NCBI Taxonomy" id="582"/>
    <lineage>
        <taxon>Bacteria</taxon>
        <taxon>Pseudomonadati</taxon>
        <taxon>Pseudomonadota</taxon>
        <taxon>Gammaproteobacteria</taxon>
        <taxon>Enterobacterales</taxon>
        <taxon>Morganellaceae</taxon>
        <taxon>Morganella</taxon>
    </lineage>
</organism>
<gene>
    <name evidence="1" type="ORF">CYG68_11795</name>
</gene>
<accession>A0A8I0PXF5</accession>
<proteinExistence type="predicted"/>
<dbReference type="RefSeq" id="WP_115983317.1">
    <property type="nucleotide sequence ID" value="NZ_ABMOGV020000001.1"/>
</dbReference>
<name>A0A8I0PXF5_MORMO</name>
<comment type="caution">
    <text evidence="1">The sequence shown here is derived from an EMBL/GenBank/DDBJ whole genome shotgun (WGS) entry which is preliminary data.</text>
</comment>